<protein>
    <recommendedName>
        <fullName evidence="8 9">1,4-dihydroxy-2-naphthoate octaprenyltransferase</fullName>
        <shortName evidence="8">DHNA-octaprenyltransferase</shortName>
        <ecNumber evidence="8 9">2.5.1.74</ecNumber>
    </recommendedName>
</protein>
<feature type="transmembrane region" description="Helical" evidence="8">
    <location>
        <begin position="92"/>
        <end position="115"/>
    </location>
</feature>
<proteinExistence type="inferred from homology"/>
<dbReference type="NCBIfam" id="NF004750">
    <property type="entry name" value="PRK06080.1-2"/>
    <property type="match status" value="1"/>
</dbReference>
<dbReference type="InterPro" id="IPR000537">
    <property type="entry name" value="UbiA_prenyltransferase"/>
</dbReference>
<dbReference type="Pfam" id="PF01040">
    <property type="entry name" value="UbiA"/>
    <property type="match status" value="1"/>
</dbReference>
<dbReference type="Gene3D" id="1.20.120.1780">
    <property type="entry name" value="UbiA prenyltransferase"/>
    <property type="match status" value="1"/>
</dbReference>
<keyword evidence="11" id="KW-1185">Reference proteome</keyword>
<evidence type="ECO:0000256" key="1">
    <source>
        <dbReference type="ARBA" id="ARBA00004141"/>
    </source>
</evidence>
<name>A0A098LI70_9BACT</name>
<accession>A0A098LI70</accession>
<dbReference type="OrthoDB" id="9767568at2"/>
<dbReference type="UniPathway" id="UPA00079">
    <property type="reaction ID" value="UER00168"/>
</dbReference>
<feature type="transmembrane region" description="Helical" evidence="8">
    <location>
        <begin position="177"/>
        <end position="196"/>
    </location>
</feature>
<keyword evidence="5 8" id="KW-0812">Transmembrane</keyword>
<dbReference type="HAMAP" id="MF_01937">
    <property type="entry name" value="MenA_1"/>
    <property type="match status" value="1"/>
</dbReference>
<dbReference type="GO" id="GO:0046428">
    <property type="term" value="F:1,4-dihydroxy-2-naphthoate polyprenyltransferase activity"/>
    <property type="evidence" value="ECO:0007669"/>
    <property type="project" value="UniProtKB-UniRule"/>
</dbReference>
<evidence type="ECO:0000256" key="3">
    <source>
        <dbReference type="ARBA" id="ARBA00022475"/>
    </source>
</evidence>
<feature type="transmembrane region" description="Helical" evidence="8">
    <location>
        <begin position="147"/>
        <end position="171"/>
    </location>
</feature>
<comment type="catalytic activity">
    <reaction evidence="8">
        <text>an all-trans-polyprenyl diphosphate + 1,4-dihydroxy-2-naphthoate + H(+) = a 2-demethylmenaquinol + CO2 + diphosphate</text>
        <dbReference type="Rhea" id="RHEA:26478"/>
        <dbReference type="Rhea" id="RHEA-COMP:9563"/>
        <dbReference type="Rhea" id="RHEA-COMP:9564"/>
        <dbReference type="ChEBI" id="CHEBI:11173"/>
        <dbReference type="ChEBI" id="CHEBI:15378"/>
        <dbReference type="ChEBI" id="CHEBI:16526"/>
        <dbReference type="ChEBI" id="CHEBI:33019"/>
        <dbReference type="ChEBI" id="CHEBI:55437"/>
        <dbReference type="ChEBI" id="CHEBI:58914"/>
        <dbReference type="EC" id="2.5.1.74"/>
    </reaction>
</comment>
<keyword evidence="4 8" id="KW-0808">Transferase</keyword>
<feature type="transmembrane region" description="Helical" evidence="8">
    <location>
        <begin position="281"/>
        <end position="301"/>
    </location>
</feature>
<dbReference type="GO" id="GO:0009234">
    <property type="term" value="P:menaquinone biosynthetic process"/>
    <property type="evidence" value="ECO:0007669"/>
    <property type="project" value="UniProtKB-UniRule"/>
</dbReference>
<keyword evidence="2 8" id="KW-0474">Menaquinone biosynthesis</keyword>
<keyword evidence="7 8" id="KW-0472">Membrane</keyword>
<dbReference type="EC" id="2.5.1.74" evidence="8 9"/>
<evidence type="ECO:0000256" key="9">
    <source>
        <dbReference type="NCBIfam" id="TIGR00751"/>
    </source>
</evidence>
<dbReference type="STRING" id="153721.MYP_3900"/>
<evidence type="ECO:0000256" key="2">
    <source>
        <dbReference type="ARBA" id="ARBA00022428"/>
    </source>
</evidence>
<dbReference type="PANTHER" id="PTHR13929">
    <property type="entry name" value="1,4-DIHYDROXY-2-NAPHTHOATE OCTAPRENYLTRANSFERASE"/>
    <property type="match status" value="1"/>
</dbReference>
<dbReference type="eggNOG" id="COG1575">
    <property type="taxonomic scope" value="Bacteria"/>
</dbReference>
<dbReference type="InterPro" id="IPR044878">
    <property type="entry name" value="UbiA_sf"/>
</dbReference>
<comment type="function">
    <text evidence="8">Conversion of 1,4-dihydroxy-2-naphthoate (DHNA) to demethylmenaquinone (DMK).</text>
</comment>
<dbReference type="InterPro" id="IPR026046">
    <property type="entry name" value="UBIAD1"/>
</dbReference>
<reference evidence="10 11" key="1">
    <citation type="submission" date="2014-09" db="EMBL/GenBank/DDBJ databases">
        <title>Sporocytophaga myxococcoides PG-01 genome sequencing.</title>
        <authorList>
            <person name="Liu L."/>
            <person name="Gao P.J."/>
            <person name="Chen G.J."/>
            <person name="Wang L.S."/>
        </authorList>
    </citation>
    <scope>NUCLEOTIDE SEQUENCE [LARGE SCALE GENOMIC DNA]</scope>
    <source>
        <strain evidence="10 11">PG-01</strain>
    </source>
</reference>
<evidence type="ECO:0000313" key="11">
    <source>
        <dbReference type="Proteomes" id="UP000030185"/>
    </source>
</evidence>
<dbReference type="GO" id="GO:0005886">
    <property type="term" value="C:plasma membrane"/>
    <property type="evidence" value="ECO:0007669"/>
    <property type="project" value="UniProtKB-SubCell"/>
</dbReference>
<feature type="transmembrane region" description="Helical" evidence="8">
    <location>
        <begin position="121"/>
        <end position="140"/>
    </location>
</feature>
<organism evidence="10 11">
    <name type="scientific">Sporocytophaga myxococcoides</name>
    <dbReference type="NCBI Taxonomy" id="153721"/>
    <lineage>
        <taxon>Bacteria</taxon>
        <taxon>Pseudomonadati</taxon>
        <taxon>Bacteroidota</taxon>
        <taxon>Cytophagia</taxon>
        <taxon>Cytophagales</taxon>
        <taxon>Cytophagaceae</taxon>
        <taxon>Sporocytophaga</taxon>
    </lineage>
</organism>
<comment type="caution">
    <text evidence="10">The sequence shown here is derived from an EMBL/GenBank/DDBJ whole genome shotgun (WGS) entry which is preliminary data.</text>
</comment>
<evidence type="ECO:0000256" key="4">
    <source>
        <dbReference type="ARBA" id="ARBA00022679"/>
    </source>
</evidence>
<keyword evidence="6 8" id="KW-1133">Transmembrane helix</keyword>
<comment type="pathway">
    <text evidence="8">Quinol/quinone metabolism; menaquinone biosynthesis; menaquinol from 1,4-dihydroxy-2-naphthoate: step 1/2.</text>
</comment>
<dbReference type="PANTHER" id="PTHR13929:SF0">
    <property type="entry name" value="UBIA PRENYLTRANSFERASE DOMAIN-CONTAINING PROTEIN 1"/>
    <property type="match status" value="1"/>
</dbReference>
<dbReference type="Gene3D" id="1.10.357.140">
    <property type="entry name" value="UbiA prenyltransferase"/>
    <property type="match status" value="1"/>
</dbReference>
<dbReference type="EMBL" id="BBLT01000009">
    <property type="protein sequence ID" value="GAL86670.1"/>
    <property type="molecule type" value="Genomic_DNA"/>
</dbReference>
<gene>
    <name evidence="8" type="primary">menA</name>
    <name evidence="10" type="ORF">MYP_3900</name>
</gene>
<dbReference type="InterPro" id="IPR004657">
    <property type="entry name" value="MenA"/>
</dbReference>
<dbReference type="NCBIfam" id="TIGR00751">
    <property type="entry name" value="menA"/>
    <property type="match status" value="1"/>
</dbReference>
<comment type="subcellular location">
    <subcellularLocation>
        <location evidence="8">Cell membrane</location>
        <topology evidence="8">Multi-pass membrane protein</topology>
    </subcellularLocation>
    <subcellularLocation>
        <location evidence="1">Membrane</location>
        <topology evidence="1">Multi-pass membrane protein</topology>
    </subcellularLocation>
</comment>
<dbReference type="PIRSF" id="PIRSF005355">
    <property type="entry name" value="UBIAD1"/>
    <property type="match status" value="1"/>
</dbReference>
<keyword evidence="3 8" id="KW-1003">Cell membrane</keyword>
<dbReference type="CDD" id="cd13962">
    <property type="entry name" value="PT_UbiA_UBIAD1"/>
    <property type="match status" value="1"/>
</dbReference>
<feature type="transmembrane region" description="Helical" evidence="8">
    <location>
        <begin position="36"/>
        <end position="54"/>
    </location>
</feature>
<evidence type="ECO:0000256" key="6">
    <source>
        <dbReference type="ARBA" id="ARBA00022989"/>
    </source>
</evidence>
<evidence type="ECO:0000256" key="8">
    <source>
        <dbReference type="HAMAP-Rule" id="MF_01937"/>
    </source>
</evidence>
<feature type="transmembrane region" description="Helical" evidence="8">
    <location>
        <begin position="12"/>
        <end position="30"/>
    </location>
</feature>
<feature type="transmembrane region" description="Helical" evidence="8">
    <location>
        <begin position="224"/>
        <end position="243"/>
    </location>
</feature>
<dbReference type="RefSeq" id="WP_045467018.1">
    <property type="nucleotide sequence ID" value="NZ_BBLT01000009.1"/>
</dbReference>
<dbReference type="AlphaFoldDB" id="A0A098LI70"/>
<feature type="transmembrane region" description="Helical" evidence="8">
    <location>
        <begin position="249"/>
        <end position="269"/>
    </location>
</feature>
<evidence type="ECO:0000256" key="5">
    <source>
        <dbReference type="ARBA" id="ARBA00022692"/>
    </source>
</evidence>
<dbReference type="GO" id="GO:0042371">
    <property type="term" value="P:vitamin K biosynthetic process"/>
    <property type="evidence" value="ECO:0007669"/>
    <property type="project" value="TreeGrafter"/>
</dbReference>
<comment type="similarity">
    <text evidence="8">Belongs to the MenA family. Type 1 subfamily.</text>
</comment>
<evidence type="ECO:0000313" key="10">
    <source>
        <dbReference type="EMBL" id="GAL86670.1"/>
    </source>
</evidence>
<sequence>MGSAKAWVSAFRLRTLPLALSSIIMGSFLAAKDGSFKLIICLLAILTTIFLQILSNLANDYGDSQNGADSVFRKGPQRAVQSGNISPEAMKIGMYIFGALSLVTGIILLINAISFSAFGTFGFFMILGILSIVAAIKYTAGKNPYGYAGLGDISVFLFFGLVGVGGCYYLHTHTLDYKILLPAFACGFFSAAVLNINNIRDIESDRLAGKYSIPVRLGKGKAKIYHWILLIGGFGSAVTYIVLNENHSIGKWLFLLSFPLIFITGIKVTRENDSEKIDPQLKLMALSTLVFVILFGLGLLLS</sequence>
<dbReference type="Proteomes" id="UP000030185">
    <property type="component" value="Unassembled WGS sequence"/>
</dbReference>
<evidence type="ECO:0000256" key="7">
    <source>
        <dbReference type="ARBA" id="ARBA00023136"/>
    </source>
</evidence>